<dbReference type="InterPro" id="IPR016039">
    <property type="entry name" value="Thiolase-like"/>
</dbReference>
<dbReference type="GO" id="GO:0071770">
    <property type="term" value="P:DIM/DIP cell wall layer assembly"/>
    <property type="evidence" value="ECO:0007669"/>
    <property type="project" value="TreeGrafter"/>
</dbReference>
<dbReference type="Pfam" id="PF00698">
    <property type="entry name" value="Acyl_transf_1"/>
    <property type="match status" value="1"/>
</dbReference>
<dbReference type="SUPFAM" id="SSF52151">
    <property type="entry name" value="FabD/lysophospholipase-like"/>
    <property type="match status" value="1"/>
</dbReference>
<dbReference type="GO" id="GO:0005886">
    <property type="term" value="C:plasma membrane"/>
    <property type="evidence" value="ECO:0007669"/>
    <property type="project" value="TreeGrafter"/>
</dbReference>
<dbReference type="SUPFAM" id="SSF51735">
    <property type="entry name" value="NAD(P)-binding Rossmann-fold domains"/>
    <property type="match status" value="1"/>
</dbReference>
<dbReference type="Pfam" id="PF03060">
    <property type="entry name" value="NMO"/>
    <property type="match status" value="2"/>
</dbReference>
<evidence type="ECO:0008006" key="9">
    <source>
        <dbReference type="Google" id="ProtNLM"/>
    </source>
</evidence>
<dbReference type="InterPro" id="IPR020841">
    <property type="entry name" value="PKS_Beta-ketoAc_synthase_dom"/>
</dbReference>
<dbReference type="GO" id="GO:0005737">
    <property type="term" value="C:cytoplasm"/>
    <property type="evidence" value="ECO:0007669"/>
    <property type="project" value="TreeGrafter"/>
</dbReference>
<evidence type="ECO:0000313" key="8">
    <source>
        <dbReference type="EMBL" id="KKN64178.1"/>
    </source>
</evidence>
<dbReference type="InterPro" id="IPR036291">
    <property type="entry name" value="NAD(P)-bd_dom_sf"/>
</dbReference>
<dbReference type="SUPFAM" id="SSF55048">
    <property type="entry name" value="Probable ACP-binding domain of malonyl-CoA ACP transacylase"/>
    <property type="match status" value="1"/>
</dbReference>
<dbReference type="Gene3D" id="3.40.366.10">
    <property type="entry name" value="Malonyl-Coenzyme A Acyl Carrier Protein, domain 2"/>
    <property type="match status" value="1"/>
</dbReference>
<evidence type="ECO:0000256" key="2">
    <source>
        <dbReference type="ARBA" id="ARBA00022553"/>
    </source>
</evidence>
<dbReference type="GO" id="GO:0008897">
    <property type="term" value="F:holo-[acyl-carrier-protein] synthase activity"/>
    <property type="evidence" value="ECO:0007669"/>
    <property type="project" value="InterPro"/>
</dbReference>
<comment type="caution">
    <text evidence="8">The sequence shown here is derived from an EMBL/GenBank/DDBJ whole genome shotgun (WGS) entry which is preliminary data.</text>
</comment>
<dbReference type="PROSITE" id="PS00606">
    <property type="entry name" value="KS3_1"/>
    <property type="match status" value="2"/>
</dbReference>
<dbReference type="EMBL" id="LAZR01000565">
    <property type="protein sequence ID" value="KKN64178.1"/>
    <property type="molecule type" value="Genomic_DNA"/>
</dbReference>
<dbReference type="SMART" id="SM00822">
    <property type="entry name" value="PKS_KR"/>
    <property type="match status" value="1"/>
</dbReference>
<feature type="domain" description="Carrier" evidence="5">
    <location>
        <begin position="2167"/>
        <end position="2243"/>
    </location>
</feature>
<proteinExistence type="predicted"/>
<dbReference type="SUPFAM" id="SSF53901">
    <property type="entry name" value="Thiolase-like"/>
    <property type="match status" value="3"/>
</dbReference>
<dbReference type="PROSITE" id="PS52019">
    <property type="entry name" value="PKS_MFAS_DH"/>
    <property type="match status" value="1"/>
</dbReference>
<keyword evidence="3" id="KW-0808">Transferase</keyword>
<dbReference type="Gene3D" id="3.40.47.10">
    <property type="match status" value="3"/>
</dbReference>
<feature type="domain" description="Carrier" evidence="5">
    <location>
        <begin position="2458"/>
        <end position="2534"/>
    </location>
</feature>
<dbReference type="Gene3D" id="3.20.20.70">
    <property type="entry name" value="Aldolase class I"/>
    <property type="match status" value="2"/>
</dbReference>
<dbReference type="InterPro" id="IPR049900">
    <property type="entry name" value="PKS_mFAS_DH"/>
</dbReference>
<dbReference type="Pfam" id="PF21089">
    <property type="entry name" value="PKS_DH_N"/>
    <property type="match status" value="1"/>
</dbReference>
<reference evidence="8" key="1">
    <citation type="journal article" date="2015" name="Nature">
        <title>Complex archaea that bridge the gap between prokaryotes and eukaryotes.</title>
        <authorList>
            <person name="Spang A."/>
            <person name="Saw J.H."/>
            <person name="Jorgensen S.L."/>
            <person name="Zaremba-Niedzwiedzka K."/>
            <person name="Martijn J."/>
            <person name="Lind A.E."/>
            <person name="van Eijk R."/>
            <person name="Schleper C."/>
            <person name="Guy L."/>
            <person name="Ettema T.J."/>
        </authorList>
    </citation>
    <scope>NUCLEOTIDE SEQUENCE</scope>
</reference>
<dbReference type="InterPro" id="IPR018201">
    <property type="entry name" value="Ketoacyl_synth_AS"/>
</dbReference>
<keyword evidence="2" id="KW-0597">Phosphoprotein</keyword>
<sequence length="3592" mass="403209">MKKKQEILKLIKNKIPVWGYSPRGINNPSLSIKISQLGGVGLIDFEDVNSDQCQIVLERLSSTLSTNDLWGIRISSQELLEELIFHNHVPIIICTFSPDSQNIKKMKENSKLLVSEVCYLEEAFDKSNWADLYLVKGNEAGGLVGTKSTFILIQEFQKAGFSFVIQGGFGVYNICAAFIGGALGVVLESQLFLFPECPINPEFKDYIKSIEENDFYLLTETLRYNYRLIGKLANKSIRSVKEIEFQEFNNLKEEYDNKFGALKSKYLSEIHNLEVKKKFFSDTNPKHSWLPSDHGICFASYILKKFNNLETFLNSLLNIIQSQFEKAKEHWPFVKSSKFAQQLNITYPIIQGPMANISDQISFAKEIAANGALPILALGGLMGYEADQLLSKFAASNKLSVNSCGCGIIGLEVVKERRDQQLKSISKYGPNITLVAAGTTDLGAQVKKTGNTILIHTPALSMFRDALKKRLDFMILEGKECGGHFGILSSFILWESILEYLDVSRVEISKKINIIFAGGIINETSTAMLAGIIGAHLDIINPGIQMGTAYLLSEEIVRTQALSPVYQDLLLNYSSTKVIGTTVNARARVLPTTFALDTIKNEFLRKDQGITISKRKEMYEYDNLGALRIASRAEVWNEEHVQGSDSTQFIPTSYKNQLAKGAFMTGESISLQNTLRSIPQIHYDIIEGGLNTLKSISNHIFKKTLGPKSMIKSIETKELKPTENKIAIVGIGGIFPDAQNIPEFWENIVNRKYSIIEVPDNRWNKNIFYSEDHSIPEKTYSKVGGFIKDFKFKSIKYRIPPKMAERMDMVQKWAITTAEEALKDAGYPTDGKSRLPIAVIVGNSSGGDAQRLSNKRVIFNEVEYRINEASSQKILNKEQKDKLIDYLKKTIVDPIPQINEDTMPGELSNIIAGRVANVFNLTGKSMTIDAACASSLAAIDTAVNSLIMRDYDVVLAGGSDSSMDPQTYIKFSKIGALSEDGSYPFDSRANGFIMGEGAGFMVLKRIEDAIRDKNKIYAIVSGYGGSSDGKGKGITAPNPEGQRLAIERAFKASKIEPNDIQYLECHGTSTIVGDATELKVLQNFFSGRTSEDKLAIGSIKSQIGHLKSAAGIAGILKTVLALHHKVIPPSINYETPNPNIDWDASPYYVNVMPKNWVSPANGIRRASVSSFGFGGTNYNVILEEFKTPSSYVVSSLSPEYQISSRRSSDDLCFLFSGQGSQYIGMAKEIYQNYQVVRDTLDNANTICKEFGDFDLLEIIFGSPDLTDEENSDRLKQTQYTQPAIYSVEMALKNLFNSKDIKPGIVGGHSLGEFAALATAGVLNFEDALKVVIMRGKAMSILPPGVQTGMAAIFTSSDIVEKTLQEISNEDVTISNYNSYSQTVISGENSAVDSSVKFFSEKGIRAIKLNVSNAFHSKFVAHAEDRLKEFLKSIEFRAPQIPVFSNVTGKIYPNNPDEIKSILLKQITSPVKWVDEILNIYIHGGRKFLEIGPNRALFYFAKDILKKNKDTDINFTLSPKSPEKEHIEKILQKFEEMPSLEPKKMSSTVSPTITNLQSNTATALSRASTKLDTDLLSSIDNLKEIKQLPFFNEFIEEQKELLSTMILKGISKYITKYQPIIKNKIDLTKSKRVMITGVGLGLPGRNRKVFDDKNIEDILHGTNLIETVDIEYQEQLFQKNIIRLEKAPNGNAKFVPVDDISKVISLAGQLGDFNPTEDFLLDSKSLNALDITFQLAICAGYEALKDAGIPLIRSSIKTSTGKTLAGDWVLPEELQDETGIIFASAFPGFDNLAQDISSANEIDQKRMPEEDAKTFNRAFLFRVLSMGHSQFAQLIKAKGPNTSINAACASTPQAIGIAEDWIRTGRCKRVIVITADNVTSKNLFQWIGAGFLASGAATVQSRWEDAVLPFGEGRNGIILGAGASAFVIEQESEAKARGVKPIVEILGSYFANSAFHGSRLDRVHISDKLDEFVSEMEKRHGITKDELASEGMFVSHETYSPARGGSAESELIALEKTFGKKAFDMMIINTKGYTGHAMGAGIEEAVAIKSMEKGLIPPIANLNRIDPNYLKFNFSKGSSERKKYALRFAAGFGSQLAFVLFRLVSYDNRLGKIEYERWLQKIGGGGKCLFNDGRVLKMTTARIKPVQTTAVSLKSKETIQRSEIIETNDIVNEIKQIIALKTGYDPVDIENTYDLEEDLGIDTVKQAEIFGEIREKWNIEADDSINFADYRTINEIISLLDKLGISTSLAKTSQISQEASSFPTSTIKNELKQIIALKTGYDQEDIEDTFDLEEDLGIDTVKQAEIFGEIREKWNLEADDSINFADYRNINDIVSLVEKLGISTSPAKTYQMSQETSSFPRNIIKNEIKQIIALKTGYDPEDIEDIYDLEEDLGIDTVKQAEIFGEIREKWNIEADDSINFADYRNIKDIVSLVEKLIDPVTDGIDITKPVPIESTETNLVQNFVKKVIAEKTGYDVSDIEDNYDLEEDLGIDTVKQAEIFGELREYYKIEASIEINIAEIRTPAEITQFVKHFLVDKPNYVELKSEGTIDEGQLVAKSEEDEEEIFISKIIPSRVFRLNRLKHDSKLKNLDTLVLNINSGLSNFPGLIDEFLKIGLKPQTFDLKSDTNIVKILEKKDTESLFEKDFKTLILIIPNKKQYSINDSLTFFSSLFLIFQSLNLSVIKKIYAISPESYFGWDQDANPLSSSIGAYIKTINREFQIPVKHIYSKDSEEILQEFLAWDNLEEIAYKDSIRYTLLRERLKPISELNRSSITGDDVLLATGGAQGITFICIDDLTNYVKPELILLGLAPIDNSLYEYLDKTPQMLEVKKEELKNLLKANNEKVTPVMIKRDWKNFLDQLETLQNIDNLRKKGLSVQYYDVDVTDDKKMEDVFKQIQEKTKKPISIVVHGAGIEISKSFLKKKINVARKVVEVKIKGFINLLKHLPLQELKYIIAFSSVAGRYGNQGQIDYAFANAYLSRLAWDYTQRKTSFLTINWTAWADIGMATQGSTLQILTQAGVVPIPAKIGVKMFSKLVLNRFEGEYVVGGKLGIFEEKLNVEEVIDKSVYPMLTKIDYQSDFIIGSNTLNSEFDTYLLDHQIQGRPVFPGVMVLETFAEFYNRVFGKPLTSISNISFHTALKVPERKSIDVKVKLDKSNNKISFFSRTYPSILKGKPLIKEHFTGQFINSKRKLKWKKRTIIESLVPLLNKSEIYELFFHGEKFQVLKEIVQLERGKIIVKTDIPSGPLTASKSKGNDADHFQLDPLTLESVFQAAALFDIIINNHFSLPSKISNLEILSKKKPKYIDVKFLKEDEAESYYNAVILSEDQEIIAKFNNLVLIHAPISVKISDKLSNYFQTLQEYYILKNNNQSKNIEILPIDQIKQMYQKNPQCISNYLTENEIESSKKFRNEKRKIEYFSGIIAAKACYLNYLKSSDNGSLHDIEIHKDDKGKPFYYSNIDMKKIPLNLSISHSHDFSVAMTSKKLVGVDLELIESRAPSFYKEIFTEAERKLISESAELGTLYWTAKEAFSKAIGEGFHINFLDVQLKFNEKQKKFSVKYNNDVSLLPRKLQNLNLKSESSNKYVLSYCEI</sequence>
<dbReference type="InterPro" id="IPR057326">
    <property type="entry name" value="KR_dom"/>
</dbReference>
<dbReference type="InterPro" id="IPR014031">
    <property type="entry name" value="Ketoacyl_synth_C"/>
</dbReference>
<dbReference type="InterPro" id="IPR049552">
    <property type="entry name" value="PKS_DH_N"/>
</dbReference>
<feature type="domain" description="Ketosynthase family 3 (KS3)" evidence="6">
    <location>
        <begin position="723"/>
        <end position="1184"/>
    </location>
</feature>
<dbReference type="PROSITE" id="PS52004">
    <property type="entry name" value="KS3_2"/>
    <property type="match status" value="2"/>
</dbReference>
<dbReference type="InterPro" id="IPR008278">
    <property type="entry name" value="4-PPantetheinyl_Trfase_dom"/>
</dbReference>
<feature type="domain" description="Carrier" evidence="5">
    <location>
        <begin position="2361"/>
        <end position="2437"/>
    </location>
</feature>
<feature type="domain" description="PKS/mFAS DH" evidence="7">
    <location>
        <begin position="3066"/>
        <end position="3349"/>
    </location>
</feature>
<feature type="domain" description="Ketosynthase family 3 (KS3)" evidence="6">
    <location>
        <begin position="1629"/>
        <end position="2102"/>
    </location>
</feature>
<dbReference type="Gene3D" id="3.90.470.20">
    <property type="entry name" value="4'-phosphopantetheinyl transferase domain"/>
    <property type="match status" value="2"/>
</dbReference>
<evidence type="ECO:0000256" key="1">
    <source>
        <dbReference type="ARBA" id="ARBA00022450"/>
    </source>
</evidence>
<name>A0A0F9VEF3_9ZZZZ</name>
<dbReference type="InterPro" id="IPR037143">
    <property type="entry name" value="4-PPantetheinyl_Trfase_dom_sf"/>
</dbReference>
<dbReference type="GO" id="GO:0000287">
    <property type="term" value="F:magnesium ion binding"/>
    <property type="evidence" value="ECO:0007669"/>
    <property type="project" value="InterPro"/>
</dbReference>
<feature type="domain" description="Carrier" evidence="5">
    <location>
        <begin position="2264"/>
        <end position="2340"/>
    </location>
</feature>
<dbReference type="Pfam" id="PF08659">
    <property type="entry name" value="KR"/>
    <property type="match status" value="1"/>
</dbReference>
<dbReference type="InterPro" id="IPR014043">
    <property type="entry name" value="Acyl_transferase_dom"/>
</dbReference>
<dbReference type="PANTHER" id="PTHR43775:SF37">
    <property type="entry name" value="SI:DKEY-61P9.11"/>
    <property type="match status" value="1"/>
</dbReference>
<dbReference type="SUPFAM" id="SSF51412">
    <property type="entry name" value="Inosine monophosphate dehydrogenase (IMPDH)"/>
    <property type="match status" value="2"/>
</dbReference>
<keyword evidence="4" id="KW-1133">Transmembrane helix</keyword>
<gene>
    <name evidence="8" type="ORF">LCGC14_0494300</name>
</gene>
<dbReference type="InterPro" id="IPR036736">
    <property type="entry name" value="ACP-like_sf"/>
</dbReference>
<dbReference type="SMART" id="SM00825">
    <property type="entry name" value="PKS_KS"/>
    <property type="match status" value="1"/>
</dbReference>
<evidence type="ECO:0000259" key="6">
    <source>
        <dbReference type="PROSITE" id="PS52004"/>
    </source>
</evidence>
<feature type="transmembrane region" description="Helical" evidence="4">
    <location>
        <begin position="163"/>
        <end position="187"/>
    </location>
</feature>
<dbReference type="InterPro" id="IPR042104">
    <property type="entry name" value="PKS_dehydratase_sf"/>
</dbReference>
<dbReference type="GO" id="GO:0004312">
    <property type="term" value="F:fatty acid synthase activity"/>
    <property type="evidence" value="ECO:0007669"/>
    <property type="project" value="TreeGrafter"/>
</dbReference>
<dbReference type="SUPFAM" id="SSF47336">
    <property type="entry name" value="ACP-like"/>
    <property type="match status" value="4"/>
</dbReference>
<dbReference type="Pfam" id="PF02801">
    <property type="entry name" value="Ketoacyl-synt_C"/>
    <property type="match status" value="1"/>
</dbReference>
<dbReference type="PROSITE" id="PS50075">
    <property type="entry name" value="CARRIER"/>
    <property type="match status" value="4"/>
</dbReference>
<dbReference type="InterPro" id="IPR050091">
    <property type="entry name" value="PKS_NRPS_Biosynth_Enz"/>
</dbReference>
<dbReference type="Gene3D" id="3.30.70.250">
    <property type="entry name" value="Malonyl-CoA ACP transacylase, ACP-binding"/>
    <property type="match status" value="1"/>
</dbReference>
<dbReference type="PANTHER" id="PTHR43775">
    <property type="entry name" value="FATTY ACID SYNTHASE"/>
    <property type="match status" value="1"/>
</dbReference>
<evidence type="ECO:0000256" key="3">
    <source>
        <dbReference type="ARBA" id="ARBA00022679"/>
    </source>
</evidence>
<dbReference type="Pfam" id="PF00550">
    <property type="entry name" value="PP-binding"/>
    <property type="match status" value="3"/>
</dbReference>
<dbReference type="Gene3D" id="1.10.1200.10">
    <property type="entry name" value="ACP-like"/>
    <property type="match status" value="4"/>
</dbReference>
<evidence type="ECO:0000259" key="5">
    <source>
        <dbReference type="PROSITE" id="PS50075"/>
    </source>
</evidence>
<keyword evidence="1" id="KW-0596">Phosphopantetheine</keyword>
<dbReference type="InterPro" id="IPR016035">
    <property type="entry name" value="Acyl_Trfase/lysoPLipase"/>
</dbReference>
<dbReference type="Gene3D" id="3.10.129.110">
    <property type="entry name" value="Polyketide synthase dehydratase"/>
    <property type="match status" value="1"/>
</dbReference>
<dbReference type="GO" id="GO:0004315">
    <property type="term" value="F:3-oxoacyl-[acyl-carrier-protein] synthase activity"/>
    <property type="evidence" value="ECO:0007669"/>
    <property type="project" value="InterPro"/>
</dbReference>
<dbReference type="InterPro" id="IPR009081">
    <property type="entry name" value="PP-bd_ACP"/>
</dbReference>
<dbReference type="InterPro" id="IPR013785">
    <property type="entry name" value="Aldolase_TIM"/>
</dbReference>
<dbReference type="Pfam" id="PF01648">
    <property type="entry name" value="ACPS"/>
    <property type="match status" value="1"/>
</dbReference>
<dbReference type="Gene3D" id="3.40.50.720">
    <property type="entry name" value="NAD(P)-binding Rossmann-like Domain"/>
    <property type="match status" value="1"/>
</dbReference>
<dbReference type="InterPro" id="IPR016036">
    <property type="entry name" value="Malonyl_transacylase_ACP-bd"/>
</dbReference>
<dbReference type="InterPro" id="IPR013968">
    <property type="entry name" value="PKS_KR"/>
</dbReference>
<evidence type="ECO:0000259" key="7">
    <source>
        <dbReference type="PROSITE" id="PS52019"/>
    </source>
</evidence>
<dbReference type="SMART" id="SM00827">
    <property type="entry name" value="PKS_AT"/>
    <property type="match status" value="1"/>
</dbReference>
<protein>
    <recommendedName>
        <fullName evidence="9">Carrier domain-containing protein</fullName>
    </recommendedName>
</protein>
<dbReference type="GO" id="GO:0006633">
    <property type="term" value="P:fatty acid biosynthetic process"/>
    <property type="evidence" value="ECO:0007669"/>
    <property type="project" value="InterPro"/>
</dbReference>
<dbReference type="Pfam" id="PF00109">
    <property type="entry name" value="ketoacyl-synt"/>
    <property type="match status" value="2"/>
</dbReference>
<keyword evidence="4" id="KW-0472">Membrane</keyword>
<dbReference type="CDD" id="cd00833">
    <property type="entry name" value="PKS"/>
    <property type="match status" value="1"/>
</dbReference>
<dbReference type="InterPro" id="IPR001227">
    <property type="entry name" value="Ac_transferase_dom_sf"/>
</dbReference>
<dbReference type="SUPFAM" id="SSF56214">
    <property type="entry name" value="4'-phosphopantetheinyl transferase"/>
    <property type="match status" value="2"/>
</dbReference>
<keyword evidence="4" id="KW-0812">Transmembrane</keyword>
<evidence type="ECO:0000256" key="4">
    <source>
        <dbReference type="SAM" id="Phobius"/>
    </source>
</evidence>
<organism evidence="8">
    <name type="scientific">marine sediment metagenome</name>
    <dbReference type="NCBI Taxonomy" id="412755"/>
    <lineage>
        <taxon>unclassified sequences</taxon>
        <taxon>metagenomes</taxon>
        <taxon>ecological metagenomes</taxon>
    </lineage>
</organism>
<dbReference type="InterPro" id="IPR014030">
    <property type="entry name" value="Ketoacyl_synth_N"/>
</dbReference>
<accession>A0A0F9VEF3</accession>